<evidence type="ECO:0000313" key="2">
    <source>
        <dbReference type="EMBL" id="CAG8695259.1"/>
    </source>
</evidence>
<keyword evidence="3" id="KW-1185">Reference proteome</keyword>
<feature type="transmembrane region" description="Helical" evidence="1">
    <location>
        <begin position="22"/>
        <end position="43"/>
    </location>
</feature>
<gene>
    <name evidence="2" type="ORF">CPELLU_LOCUS11524</name>
</gene>
<reference evidence="2" key="1">
    <citation type="submission" date="2021-06" db="EMBL/GenBank/DDBJ databases">
        <authorList>
            <person name="Kallberg Y."/>
            <person name="Tangrot J."/>
            <person name="Rosling A."/>
        </authorList>
    </citation>
    <scope>NUCLEOTIDE SEQUENCE</scope>
    <source>
        <strain evidence="2">FL966</strain>
    </source>
</reference>
<dbReference type="EMBL" id="CAJVQA010010287">
    <property type="protein sequence ID" value="CAG8695259.1"/>
    <property type="molecule type" value="Genomic_DNA"/>
</dbReference>
<dbReference type="OrthoDB" id="2406474at2759"/>
<keyword evidence="1" id="KW-0812">Transmembrane</keyword>
<dbReference type="AlphaFoldDB" id="A0A9N9EXR0"/>
<name>A0A9N9EXR0_9GLOM</name>
<protein>
    <submittedName>
        <fullName evidence="2">10285_t:CDS:1</fullName>
    </submittedName>
</protein>
<proteinExistence type="predicted"/>
<dbReference type="Proteomes" id="UP000789759">
    <property type="component" value="Unassembled WGS sequence"/>
</dbReference>
<keyword evidence="1" id="KW-1133">Transmembrane helix</keyword>
<evidence type="ECO:0000256" key="1">
    <source>
        <dbReference type="SAM" id="Phobius"/>
    </source>
</evidence>
<evidence type="ECO:0000313" key="3">
    <source>
        <dbReference type="Proteomes" id="UP000789759"/>
    </source>
</evidence>
<feature type="transmembrane region" description="Helical" evidence="1">
    <location>
        <begin position="191"/>
        <end position="214"/>
    </location>
</feature>
<organism evidence="2 3">
    <name type="scientific">Cetraspora pellucida</name>
    <dbReference type="NCBI Taxonomy" id="1433469"/>
    <lineage>
        <taxon>Eukaryota</taxon>
        <taxon>Fungi</taxon>
        <taxon>Fungi incertae sedis</taxon>
        <taxon>Mucoromycota</taxon>
        <taxon>Glomeromycotina</taxon>
        <taxon>Glomeromycetes</taxon>
        <taxon>Diversisporales</taxon>
        <taxon>Gigasporaceae</taxon>
        <taxon>Cetraspora</taxon>
    </lineage>
</organism>
<sequence length="282" mass="32511">MIVDLFQTTYEEPKSIKILRRCVIIISLGLFIAIFVILCLGVRDELPIINRSYKATNSMPIPGSHNCANFINKTTFDASQSKYLTAFLPNYSATSFTQFALTINITDPKYNISNQNDYMEMYAYDKEYDSKPLNQEQIQFEESLLLKNMHALITDVLSYFGRQRFIDIPYIESHMSTVTTANSDTRIVGGIWGGIAAFYIFLFGPGLISPWGFIQRTKLFRNQYEKNILPFVNEPDITEDFNSAIEKRLDNLEKRIKFYENYIIDNSMLSFTKKDVQPTSSS</sequence>
<keyword evidence="1" id="KW-0472">Membrane</keyword>
<accession>A0A9N9EXR0</accession>
<comment type="caution">
    <text evidence="2">The sequence shown here is derived from an EMBL/GenBank/DDBJ whole genome shotgun (WGS) entry which is preliminary data.</text>
</comment>